<proteinExistence type="predicted"/>
<evidence type="ECO:0000313" key="6">
    <source>
        <dbReference type="EMBL" id="CAB4627609.1"/>
    </source>
</evidence>
<accession>A0A6J6HHH8</accession>
<dbReference type="InterPro" id="IPR016166">
    <property type="entry name" value="FAD-bd_PCMH"/>
</dbReference>
<dbReference type="EMBL" id="CAFBNV010000039">
    <property type="protein sequence ID" value="CAB4964659.1"/>
    <property type="molecule type" value="Genomic_DNA"/>
</dbReference>
<dbReference type="Gene3D" id="1.10.45.10">
    <property type="entry name" value="Vanillyl-alcohol Oxidase, Chain A, domain 4"/>
    <property type="match status" value="1"/>
</dbReference>
<evidence type="ECO:0000313" key="4">
    <source>
        <dbReference type="EMBL" id="CAB4556590.1"/>
    </source>
</evidence>
<dbReference type="PANTHER" id="PTHR43762:SF1">
    <property type="entry name" value="D-ARABINONO-1,4-LACTONE OXIDASE"/>
    <property type="match status" value="1"/>
</dbReference>
<dbReference type="Pfam" id="PF04030">
    <property type="entry name" value="ALO"/>
    <property type="match status" value="1"/>
</dbReference>
<name>A0A6J6HHH8_9ZZZZ</name>
<dbReference type="InterPro" id="IPR010031">
    <property type="entry name" value="FAD_lactone_oxidase-like"/>
</dbReference>
<evidence type="ECO:0000259" key="2">
    <source>
        <dbReference type="PROSITE" id="PS51387"/>
    </source>
</evidence>
<dbReference type="GO" id="GO:0080049">
    <property type="term" value="F:L-gulono-1,4-lactone dehydrogenase activity"/>
    <property type="evidence" value="ECO:0007669"/>
    <property type="project" value="TreeGrafter"/>
</dbReference>
<protein>
    <submittedName>
        <fullName evidence="5">Unannotated protein</fullName>
    </submittedName>
</protein>
<dbReference type="PANTHER" id="PTHR43762">
    <property type="entry name" value="L-GULONOLACTONE OXIDASE"/>
    <property type="match status" value="1"/>
</dbReference>
<sequence>MKNWAGNLTFSAKECIEIDSTSELQSIVSKASGIKVLATGHSFNDIADTAQTQISIKNLSNEIEIDATNKVALVPAGMQYADVCRYIEKKGWALFNTASLGEITVAGAVLTGTHGSGSGNPVLSDCVDGIEMVLASGDLYSIAREDSEEFPGFVVSLGALGVFTRLRLKIVESFSIRQFVYENIGIQSIAENFDAVFDKAYSVSYFSNWKKNTTGQIWMKFLDDNNLPQLPTVWLDGNIANAKQHPVKVNDPSPCTDQMGTSGKWLYRLPHFKLDSSPASGDEVQTEYLVDRSHVSEYIAELSNIGDEIADRVYATEIRTIQSDDLWLSGAYGRQTVGFHFTWKKSESLANFLPKIEEILGKHAGRPHWGKLFSTSQEELAGRYPKYSSFEELLKKYDPSKKFRNSFINRYFINY</sequence>
<evidence type="ECO:0000256" key="1">
    <source>
        <dbReference type="ARBA" id="ARBA00023002"/>
    </source>
</evidence>
<dbReference type="InterPro" id="IPR006094">
    <property type="entry name" value="Oxid_FAD_bind_N"/>
</dbReference>
<keyword evidence="1" id="KW-0560">Oxidoreductase</keyword>
<dbReference type="SUPFAM" id="SSF56176">
    <property type="entry name" value="FAD-binding/transporter-associated domain-like"/>
    <property type="match status" value="1"/>
</dbReference>
<dbReference type="InterPro" id="IPR016169">
    <property type="entry name" value="FAD-bd_PCMH_sub2"/>
</dbReference>
<gene>
    <name evidence="3" type="ORF">UFOPK1508_00220</name>
    <name evidence="4" type="ORF">UFOPK1599_00252</name>
    <name evidence="5" type="ORF">UFOPK1894_00294</name>
    <name evidence="6" type="ORF">UFOPK2139_00038</name>
    <name evidence="7" type="ORF">UFOPK2179_00197</name>
    <name evidence="8" type="ORF">UFOPK3883_00606</name>
</gene>
<evidence type="ECO:0000313" key="3">
    <source>
        <dbReference type="EMBL" id="CAB4548349.1"/>
    </source>
</evidence>
<dbReference type="EMBL" id="CAEZVA010000012">
    <property type="protein sequence ID" value="CAB4610725.1"/>
    <property type="molecule type" value="Genomic_DNA"/>
</dbReference>
<dbReference type="GO" id="GO:0003885">
    <property type="term" value="F:D-arabinono-1,4-lactone oxidase activity"/>
    <property type="evidence" value="ECO:0007669"/>
    <property type="project" value="InterPro"/>
</dbReference>
<feature type="domain" description="FAD-binding PCMH-type" evidence="2">
    <location>
        <begin position="8"/>
        <end position="173"/>
    </location>
</feature>
<dbReference type="Gene3D" id="3.30.465.10">
    <property type="match status" value="1"/>
</dbReference>
<dbReference type="EMBL" id="CAEZSW010000012">
    <property type="protein sequence ID" value="CAB4548349.1"/>
    <property type="molecule type" value="Genomic_DNA"/>
</dbReference>
<dbReference type="EMBL" id="CAEZTE010000007">
    <property type="protein sequence ID" value="CAB4556590.1"/>
    <property type="molecule type" value="Genomic_DNA"/>
</dbReference>
<dbReference type="InterPro" id="IPR036318">
    <property type="entry name" value="FAD-bd_PCMH-like_sf"/>
</dbReference>
<evidence type="ECO:0000313" key="7">
    <source>
        <dbReference type="EMBL" id="CAB4641893.1"/>
    </source>
</evidence>
<dbReference type="Gene3D" id="3.30.70.2520">
    <property type="match status" value="1"/>
</dbReference>
<dbReference type="InterPro" id="IPR007173">
    <property type="entry name" value="ALO_C"/>
</dbReference>
<dbReference type="GO" id="GO:0016020">
    <property type="term" value="C:membrane"/>
    <property type="evidence" value="ECO:0007669"/>
    <property type="project" value="InterPro"/>
</dbReference>
<dbReference type="GO" id="GO:0071949">
    <property type="term" value="F:FAD binding"/>
    <property type="evidence" value="ECO:0007669"/>
    <property type="project" value="InterPro"/>
</dbReference>
<evidence type="ECO:0000313" key="5">
    <source>
        <dbReference type="EMBL" id="CAB4610725.1"/>
    </source>
</evidence>
<dbReference type="PROSITE" id="PS51387">
    <property type="entry name" value="FAD_PCMH"/>
    <property type="match status" value="1"/>
</dbReference>
<organism evidence="5">
    <name type="scientific">freshwater metagenome</name>
    <dbReference type="NCBI Taxonomy" id="449393"/>
    <lineage>
        <taxon>unclassified sequences</taxon>
        <taxon>metagenomes</taxon>
        <taxon>ecological metagenomes</taxon>
    </lineage>
</organism>
<dbReference type="Gene3D" id="3.30.43.10">
    <property type="entry name" value="Uridine Diphospho-n-acetylenolpyruvylglucosamine Reductase, domain 2"/>
    <property type="match status" value="1"/>
</dbReference>
<dbReference type="InterPro" id="IPR016167">
    <property type="entry name" value="FAD-bd_PCMH_sub1"/>
</dbReference>
<evidence type="ECO:0000313" key="8">
    <source>
        <dbReference type="EMBL" id="CAB4964659.1"/>
    </source>
</evidence>
<dbReference type="Pfam" id="PF01565">
    <property type="entry name" value="FAD_binding_4"/>
    <property type="match status" value="1"/>
</dbReference>
<dbReference type="AlphaFoldDB" id="A0A6J6HHH8"/>
<reference evidence="5" key="1">
    <citation type="submission" date="2020-05" db="EMBL/GenBank/DDBJ databases">
        <authorList>
            <person name="Chiriac C."/>
            <person name="Salcher M."/>
            <person name="Ghai R."/>
            <person name="Kavagutti S V."/>
        </authorList>
    </citation>
    <scope>NUCLEOTIDE SEQUENCE</scope>
</reference>
<dbReference type="Gene3D" id="3.30.70.2530">
    <property type="match status" value="1"/>
</dbReference>
<dbReference type="InterPro" id="IPR016171">
    <property type="entry name" value="Vanillyl_alc_oxidase_C-sub2"/>
</dbReference>
<dbReference type="EMBL" id="CAEZWC010000007">
    <property type="protein sequence ID" value="CAB4641893.1"/>
    <property type="molecule type" value="Genomic_DNA"/>
</dbReference>
<dbReference type="EMBL" id="CAEZVR010000003">
    <property type="protein sequence ID" value="CAB4627609.1"/>
    <property type="molecule type" value="Genomic_DNA"/>
</dbReference>
<dbReference type="PIRSF" id="PIRSF000136">
    <property type="entry name" value="LGO_GLO"/>
    <property type="match status" value="1"/>
</dbReference>